<sequence>MSSDRVCLSQTQGESKSYKRFSIRKKISSSNNENVVQPDIQFHSDMAAQSEAKETVEEKGSKESDHEVLVLLKEQYSKNQEELGRLARQQEEMLRIMDLREKRDEELRQLLTSFLRNQQLSSS</sequence>
<feature type="compositionally biased region" description="Polar residues" evidence="1">
    <location>
        <begin position="1"/>
        <end position="14"/>
    </location>
</feature>
<evidence type="ECO:0000256" key="1">
    <source>
        <dbReference type="SAM" id="MobiDB-lite"/>
    </source>
</evidence>
<protein>
    <submittedName>
        <fullName evidence="2">Uncharacterized protein</fullName>
    </submittedName>
</protein>
<feature type="region of interest" description="Disordered" evidence="1">
    <location>
        <begin position="1"/>
        <end position="20"/>
    </location>
</feature>
<name>A0A392PVX9_9FABA</name>
<reference evidence="2 3" key="1">
    <citation type="journal article" date="2018" name="Front. Plant Sci.">
        <title>Red Clover (Trifolium pratense) and Zigzag Clover (T. medium) - A Picture of Genomic Similarities and Differences.</title>
        <authorList>
            <person name="Dluhosova J."/>
            <person name="Istvanek J."/>
            <person name="Nedelnik J."/>
            <person name="Repkova J."/>
        </authorList>
    </citation>
    <scope>NUCLEOTIDE SEQUENCE [LARGE SCALE GENOMIC DNA]</scope>
    <source>
        <strain evidence="3">cv. 10/8</strain>
        <tissue evidence="2">Leaf</tissue>
    </source>
</reference>
<dbReference type="EMBL" id="LXQA010098823">
    <property type="protein sequence ID" value="MCI15974.1"/>
    <property type="molecule type" value="Genomic_DNA"/>
</dbReference>
<evidence type="ECO:0000313" key="3">
    <source>
        <dbReference type="Proteomes" id="UP000265520"/>
    </source>
</evidence>
<evidence type="ECO:0000313" key="2">
    <source>
        <dbReference type="EMBL" id="MCI15974.1"/>
    </source>
</evidence>
<accession>A0A392PVX9</accession>
<dbReference type="AlphaFoldDB" id="A0A392PVX9"/>
<proteinExistence type="predicted"/>
<keyword evidence="3" id="KW-1185">Reference proteome</keyword>
<comment type="caution">
    <text evidence="2">The sequence shown here is derived from an EMBL/GenBank/DDBJ whole genome shotgun (WGS) entry which is preliminary data.</text>
</comment>
<organism evidence="2 3">
    <name type="scientific">Trifolium medium</name>
    <dbReference type="NCBI Taxonomy" id="97028"/>
    <lineage>
        <taxon>Eukaryota</taxon>
        <taxon>Viridiplantae</taxon>
        <taxon>Streptophyta</taxon>
        <taxon>Embryophyta</taxon>
        <taxon>Tracheophyta</taxon>
        <taxon>Spermatophyta</taxon>
        <taxon>Magnoliopsida</taxon>
        <taxon>eudicotyledons</taxon>
        <taxon>Gunneridae</taxon>
        <taxon>Pentapetalae</taxon>
        <taxon>rosids</taxon>
        <taxon>fabids</taxon>
        <taxon>Fabales</taxon>
        <taxon>Fabaceae</taxon>
        <taxon>Papilionoideae</taxon>
        <taxon>50 kb inversion clade</taxon>
        <taxon>NPAAA clade</taxon>
        <taxon>Hologalegina</taxon>
        <taxon>IRL clade</taxon>
        <taxon>Trifolieae</taxon>
        <taxon>Trifolium</taxon>
    </lineage>
</organism>
<dbReference type="Proteomes" id="UP000265520">
    <property type="component" value="Unassembled WGS sequence"/>
</dbReference>